<evidence type="ECO:0000259" key="7">
    <source>
        <dbReference type="Pfam" id="PF04542"/>
    </source>
</evidence>
<keyword evidence="10" id="KW-1185">Reference proteome</keyword>
<reference evidence="10" key="1">
    <citation type="submission" date="2016-11" db="EMBL/GenBank/DDBJ databases">
        <authorList>
            <person name="Shukria A."/>
            <person name="Stevens D.C."/>
        </authorList>
    </citation>
    <scope>NUCLEOTIDE SEQUENCE [LARGE SCALE GENOMIC DNA]</scope>
    <source>
        <strain evidence="10">Cbfe23</strain>
    </source>
</reference>
<protein>
    <recommendedName>
        <fullName evidence="11">RNA polymerase subunit sigma-24</fullName>
    </recommendedName>
</protein>
<dbReference type="InterPro" id="IPR036388">
    <property type="entry name" value="WH-like_DNA-bd_sf"/>
</dbReference>
<keyword evidence="3" id="KW-0731">Sigma factor</keyword>
<dbReference type="EMBL" id="MPIN01000001">
    <property type="protein sequence ID" value="OJH42506.1"/>
    <property type="molecule type" value="Genomic_DNA"/>
</dbReference>
<dbReference type="InterPro" id="IPR013325">
    <property type="entry name" value="RNA_pol_sigma_r2"/>
</dbReference>
<keyword evidence="4" id="KW-0238">DNA-binding</keyword>
<feature type="region of interest" description="Disordered" evidence="6">
    <location>
        <begin position="181"/>
        <end position="225"/>
    </location>
</feature>
<dbReference type="InterPro" id="IPR014284">
    <property type="entry name" value="RNA_pol_sigma-70_dom"/>
</dbReference>
<dbReference type="Gene3D" id="1.10.10.10">
    <property type="entry name" value="Winged helix-like DNA-binding domain superfamily/Winged helix DNA-binding domain"/>
    <property type="match status" value="1"/>
</dbReference>
<comment type="similarity">
    <text evidence="1">Belongs to the sigma-70 factor family. ECF subfamily.</text>
</comment>
<dbReference type="SUPFAM" id="SSF88659">
    <property type="entry name" value="Sigma3 and sigma4 domains of RNA polymerase sigma factors"/>
    <property type="match status" value="1"/>
</dbReference>
<name>A0A1L9BJX5_9BACT</name>
<evidence type="ECO:0000256" key="2">
    <source>
        <dbReference type="ARBA" id="ARBA00023015"/>
    </source>
</evidence>
<evidence type="ECO:0000256" key="6">
    <source>
        <dbReference type="SAM" id="MobiDB-lite"/>
    </source>
</evidence>
<dbReference type="PANTHER" id="PTHR43133:SF8">
    <property type="entry name" value="RNA POLYMERASE SIGMA FACTOR HI_1459-RELATED"/>
    <property type="match status" value="1"/>
</dbReference>
<dbReference type="InterPro" id="IPR013324">
    <property type="entry name" value="RNA_pol_sigma_r3/r4-like"/>
</dbReference>
<dbReference type="GO" id="GO:0003677">
    <property type="term" value="F:DNA binding"/>
    <property type="evidence" value="ECO:0007669"/>
    <property type="project" value="UniProtKB-KW"/>
</dbReference>
<dbReference type="GO" id="GO:0016987">
    <property type="term" value="F:sigma factor activity"/>
    <property type="evidence" value="ECO:0007669"/>
    <property type="project" value="UniProtKB-KW"/>
</dbReference>
<evidence type="ECO:0000256" key="1">
    <source>
        <dbReference type="ARBA" id="ARBA00010641"/>
    </source>
</evidence>
<evidence type="ECO:0000313" key="9">
    <source>
        <dbReference type="EMBL" id="OJH42506.1"/>
    </source>
</evidence>
<dbReference type="InterPro" id="IPR039425">
    <property type="entry name" value="RNA_pol_sigma-70-like"/>
</dbReference>
<dbReference type="NCBIfam" id="TIGR02937">
    <property type="entry name" value="sigma70-ECF"/>
    <property type="match status" value="1"/>
</dbReference>
<dbReference type="InterPro" id="IPR013249">
    <property type="entry name" value="RNA_pol_sigma70_r4_t2"/>
</dbReference>
<dbReference type="AlphaFoldDB" id="A0A1L9BJX5"/>
<feature type="domain" description="RNA polymerase sigma-70 region 2" evidence="7">
    <location>
        <begin position="22"/>
        <end position="88"/>
    </location>
</feature>
<dbReference type="Gene3D" id="1.10.1740.10">
    <property type="match status" value="1"/>
</dbReference>
<evidence type="ECO:0000256" key="5">
    <source>
        <dbReference type="ARBA" id="ARBA00023163"/>
    </source>
</evidence>
<dbReference type="SUPFAM" id="SSF88946">
    <property type="entry name" value="Sigma2 domain of RNA polymerase sigma factors"/>
    <property type="match status" value="1"/>
</dbReference>
<evidence type="ECO:0000256" key="3">
    <source>
        <dbReference type="ARBA" id="ARBA00023082"/>
    </source>
</evidence>
<keyword evidence="2" id="KW-0805">Transcription regulation</keyword>
<evidence type="ECO:0000313" key="10">
    <source>
        <dbReference type="Proteomes" id="UP000182229"/>
    </source>
</evidence>
<keyword evidence="5" id="KW-0804">Transcription</keyword>
<proteinExistence type="inferred from homology"/>
<evidence type="ECO:0008006" key="11">
    <source>
        <dbReference type="Google" id="ProtNLM"/>
    </source>
</evidence>
<accession>A0A1L9BJX5</accession>
<dbReference type="Pfam" id="PF08281">
    <property type="entry name" value="Sigma70_r4_2"/>
    <property type="match status" value="1"/>
</dbReference>
<reference evidence="9 10" key="2">
    <citation type="submission" date="2016-12" db="EMBL/GenBank/DDBJ databases">
        <title>Draft Genome Sequence of Cystobacter ferrugineus Strain Cbfe23.</title>
        <authorList>
            <person name="Akbar S."/>
            <person name="Dowd S.E."/>
            <person name="Stevens D.C."/>
        </authorList>
    </citation>
    <scope>NUCLEOTIDE SEQUENCE [LARGE SCALE GENOMIC DNA]</scope>
    <source>
        <strain evidence="9 10">Cbfe23</strain>
    </source>
</reference>
<organism evidence="9 10">
    <name type="scientific">Cystobacter ferrugineus</name>
    <dbReference type="NCBI Taxonomy" id="83449"/>
    <lineage>
        <taxon>Bacteria</taxon>
        <taxon>Pseudomonadati</taxon>
        <taxon>Myxococcota</taxon>
        <taxon>Myxococcia</taxon>
        <taxon>Myxococcales</taxon>
        <taxon>Cystobacterineae</taxon>
        <taxon>Archangiaceae</taxon>
        <taxon>Cystobacter</taxon>
    </lineage>
</organism>
<dbReference type="STRING" id="83449.BON30_04750"/>
<dbReference type="Proteomes" id="UP000182229">
    <property type="component" value="Unassembled WGS sequence"/>
</dbReference>
<gene>
    <name evidence="9" type="ORF">BON30_04750</name>
</gene>
<evidence type="ECO:0000256" key="4">
    <source>
        <dbReference type="ARBA" id="ARBA00023125"/>
    </source>
</evidence>
<evidence type="ECO:0000259" key="8">
    <source>
        <dbReference type="Pfam" id="PF08281"/>
    </source>
</evidence>
<dbReference type="Pfam" id="PF04542">
    <property type="entry name" value="Sigma70_r2"/>
    <property type="match status" value="1"/>
</dbReference>
<sequence length="225" mass="26027">MSDKHHRETQSEAAKRFVVHWKQHHRELFLLCLKLMGGNRADAEDALSQAAQSALRKFPSSEELENPKAWLVRVVRNASIDLLRMRKREWNSRVLIQGEPELSELEQQEEPGSNPEERYLQREGMRQLYLSLQDLPPHLRKPLLDRSVRGLSYAQIAQQSELTEVNLRKRVQEARRLLKENLDGHLARGTPMDVRPPRQEPRASGARQPEEPPRGKQAKCISSCP</sequence>
<dbReference type="InterPro" id="IPR007627">
    <property type="entry name" value="RNA_pol_sigma70_r2"/>
</dbReference>
<dbReference type="RefSeq" id="WP_084735572.1">
    <property type="nucleotide sequence ID" value="NZ_MPIN01000001.1"/>
</dbReference>
<feature type="domain" description="RNA polymerase sigma factor 70 region 4 type 2" evidence="8">
    <location>
        <begin position="126"/>
        <end position="178"/>
    </location>
</feature>
<dbReference type="PANTHER" id="PTHR43133">
    <property type="entry name" value="RNA POLYMERASE ECF-TYPE SIGMA FACTO"/>
    <property type="match status" value="1"/>
</dbReference>
<dbReference type="GO" id="GO:0006352">
    <property type="term" value="P:DNA-templated transcription initiation"/>
    <property type="evidence" value="ECO:0007669"/>
    <property type="project" value="InterPro"/>
</dbReference>
<comment type="caution">
    <text evidence="9">The sequence shown here is derived from an EMBL/GenBank/DDBJ whole genome shotgun (WGS) entry which is preliminary data.</text>
</comment>
<dbReference type="OrthoDB" id="7193272at2"/>